<keyword evidence="3" id="KW-1185">Reference proteome</keyword>
<accession>A0A9P4GAK9</accession>
<evidence type="ECO:0000313" key="3">
    <source>
        <dbReference type="Proteomes" id="UP000800039"/>
    </source>
</evidence>
<organism evidence="2 3">
    <name type="scientific">Cucurbitaria berberidis CBS 394.84</name>
    <dbReference type="NCBI Taxonomy" id="1168544"/>
    <lineage>
        <taxon>Eukaryota</taxon>
        <taxon>Fungi</taxon>
        <taxon>Dikarya</taxon>
        <taxon>Ascomycota</taxon>
        <taxon>Pezizomycotina</taxon>
        <taxon>Dothideomycetes</taxon>
        <taxon>Pleosporomycetidae</taxon>
        <taxon>Pleosporales</taxon>
        <taxon>Pleosporineae</taxon>
        <taxon>Cucurbitariaceae</taxon>
        <taxon>Cucurbitaria</taxon>
    </lineage>
</organism>
<gene>
    <name evidence="2" type="ORF">K460DRAFT_358609</name>
</gene>
<proteinExistence type="predicted"/>
<dbReference type="Proteomes" id="UP000800039">
    <property type="component" value="Unassembled WGS sequence"/>
</dbReference>
<reference evidence="2" key="1">
    <citation type="submission" date="2020-01" db="EMBL/GenBank/DDBJ databases">
        <authorList>
            <consortium name="DOE Joint Genome Institute"/>
            <person name="Haridas S."/>
            <person name="Albert R."/>
            <person name="Binder M."/>
            <person name="Bloem J."/>
            <person name="Labutti K."/>
            <person name="Salamov A."/>
            <person name="Andreopoulos B."/>
            <person name="Baker S.E."/>
            <person name="Barry K."/>
            <person name="Bills G."/>
            <person name="Bluhm B.H."/>
            <person name="Cannon C."/>
            <person name="Castanera R."/>
            <person name="Culley D.E."/>
            <person name="Daum C."/>
            <person name="Ezra D."/>
            <person name="Gonzalez J.B."/>
            <person name="Henrissat B."/>
            <person name="Kuo A."/>
            <person name="Liang C."/>
            <person name="Lipzen A."/>
            <person name="Lutzoni F."/>
            <person name="Magnuson J."/>
            <person name="Mondo S."/>
            <person name="Nolan M."/>
            <person name="Ohm R."/>
            <person name="Pangilinan J."/>
            <person name="Park H.-J."/>
            <person name="Ramirez L."/>
            <person name="Alfaro M."/>
            <person name="Sun H."/>
            <person name="Tritt A."/>
            <person name="Yoshinaga Y."/>
            <person name="Zwiers L.-H."/>
            <person name="Turgeon B.G."/>
            <person name="Goodwin S.B."/>
            <person name="Spatafora J.W."/>
            <person name="Crous P.W."/>
            <person name="Grigoriev I.V."/>
        </authorList>
    </citation>
    <scope>NUCLEOTIDE SEQUENCE</scope>
    <source>
        <strain evidence="2">CBS 394.84</strain>
    </source>
</reference>
<dbReference type="AlphaFoldDB" id="A0A9P4GAK9"/>
<protein>
    <submittedName>
        <fullName evidence="2">Uncharacterized protein</fullName>
    </submittedName>
</protein>
<name>A0A9P4GAK9_9PLEO</name>
<feature type="region of interest" description="Disordered" evidence="1">
    <location>
        <begin position="1"/>
        <end position="28"/>
    </location>
</feature>
<dbReference type="OrthoDB" id="3758401at2759"/>
<comment type="caution">
    <text evidence="2">The sequence shown here is derived from an EMBL/GenBank/DDBJ whole genome shotgun (WGS) entry which is preliminary data.</text>
</comment>
<evidence type="ECO:0000313" key="2">
    <source>
        <dbReference type="EMBL" id="KAF1841917.1"/>
    </source>
</evidence>
<evidence type="ECO:0000256" key="1">
    <source>
        <dbReference type="SAM" id="MobiDB-lite"/>
    </source>
</evidence>
<dbReference type="RefSeq" id="XP_040784480.1">
    <property type="nucleotide sequence ID" value="XM_040932121.1"/>
</dbReference>
<dbReference type="EMBL" id="ML976618">
    <property type="protein sequence ID" value="KAF1841917.1"/>
    <property type="molecule type" value="Genomic_DNA"/>
</dbReference>
<sequence length="211" mass="23579">MTSLMQFEPTAMDIDRDESPSVKSDTSHVSFTNDCESLPASGPVSHAHIINIGEYTSCIKEEGAIKLQDAVVTTLFNVSPDTLMSFLSPTVNTFKAIFGKGDTQLVVWRKGLEVFIGTFEHHKSMKKYRFEQVAGFLIGYDGSWQFKVTASNAYSNSKWADVWAGRFECFGGVARMAVEFEELDMAKRSSMLAESILNNRYWELKADIKAA</sequence>
<dbReference type="GeneID" id="63849373"/>